<organism evidence="1 2">
    <name type="scientific">Segatella copri</name>
    <dbReference type="NCBI Taxonomy" id="165179"/>
    <lineage>
        <taxon>Bacteria</taxon>
        <taxon>Pseudomonadati</taxon>
        <taxon>Bacteroidota</taxon>
        <taxon>Bacteroidia</taxon>
        <taxon>Bacteroidales</taxon>
        <taxon>Prevotellaceae</taxon>
        <taxon>Segatella</taxon>
    </lineage>
</organism>
<dbReference type="Proteomes" id="UP000477980">
    <property type="component" value="Unassembled WGS sequence"/>
</dbReference>
<proteinExistence type="predicted"/>
<accession>A0A6G1VIM0</accession>
<dbReference type="RefSeq" id="WP_153089831.1">
    <property type="nucleotide sequence ID" value="NZ_VZAH01000027.1"/>
</dbReference>
<evidence type="ECO:0000313" key="1">
    <source>
        <dbReference type="EMBL" id="MQP13347.1"/>
    </source>
</evidence>
<dbReference type="AlphaFoldDB" id="A0A6G1VIM0"/>
<name>A0A6G1VIM0_9BACT</name>
<sequence length="183" mass="20953">MEKIEKIPSSKTLWHCINSELPLEAQPLSAILSILKDKVEQIDTEYDWGDSLYLAEIPSVSIGYADDTKGIPYLVELELVAELPCVISDDKVYMGEEYREVGTSVPTENIKSQVETLFSVPICQTPFMTYMGKRKHAYQCYVDRTGNLELIVPSSMVSEKYFKVRRVIKLNKNRYSGYYEMPS</sequence>
<protein>
    <submittedName>
        <fullName evidence="1">Uncharacterized protein</fullName>
    </submittedName>
</protein>
<evidence type="ECO:0000313" key="2">
    <source>
        <dbReference type="Proteomes" id="UP000477980"/>
    </source>
</evidence>
<comment type="caution">
    <text evidence="1">The sequence shown here is derived from an EMBL/GenBank/DDBJ whole genome shotgun (WGS) entry which is preliminary data.</text>
</comment>
<gene>
    <name evidence="1" type="ORF">F7D25_02735</name>
</gene>
<dbReference type="EMBL" id="VZAH01000027">
    <property type="protein sequence ID" value="MQP13347.1"/>
    <property type="molecule type" value="Genomic_DNA"/>
</dbReference>
<reference evidence="1 2" key="1">
    <citation type="submission" date="2019-09" db="EMBL/GenBank/DDBJ databases">
        <title>Distinct polysaccharide growth profiles of human intestinal Prevotella copri isolates.</title>
        <authorList>
            <person name="Fehlner-Peach H."/>
            <person name="Magnabosco C."/>
            <person name="Raghavan V."/>
            <person name="Scher J.U."/>
            <person name="Tett A."/>
            <person name="Cox L.M."/>
            <person name="Gottsegen C."/>
            <person name="Watters A."/>
            <person name="Wiltshire- Gordon J.D."/>
            <person name="Segata N."/>
            <person name="Bonneau R."/>
            <person name="Littman D.R."/>
        </authorList>
    </citation>
    <scope>NUCLEOTIDE SEQUENCE [LARGE SCALE GENOMIC DNA]</scope>
    <source>
        <strain evidence="2">iAA917</strain>
    </source>
</reference>